<organism evidence="3 4">
    <name type="scientific">Actinomadura gamaensis</name>
    <dbReference type="NCBI Taxonomy" id="1763541"/>
    <lineage>
        <taxon>Bacteria</taxon>
        <taxon>Bacillati</taxon>
        <taxon>Actinomycetota</taxon>
        <taxon>Actinomycetes</taxon>
        <taxon>Streptosporangiales</taxon>
        <taxon>Thermomonosporaceae</taxon>
        <taxon>Actinomadura</taxon>
    </lineage>
</organism>
<dbReference type="Gene3D" id="1.10.10.10">
    <property type="entry name" value="Winged helix-like DNA-binding domain superfamily/Winged helix DNA-binding domain"/>
    <property type="match status" value="1"/>
</dbReference>
<name>A0ABV9TVG2_9ACTN</name>
<dbReference type="SUPFAM" id="SSF46785">
    <property type="entry name" value="Winged helix' DNA-binding domain"/>
    <property type="match status" value="1"/>
</dbReference>
<comment type="caution">
    <text evidence="3">The sequence shown here is derived from an EMBL/GenBank/DDBJ whole genome shotgun (WGS) entry which is preliminary data.</text>
</comment>
<feature type="domain" description="HTH marR-type" evidence="2">
    <location>
        <begin position="26"/>
        <end position="67"/>
    </location>
</feature>
<proteinExistence type="inferred from homology"/>
<sequence>MSVPSDASAPTPGTPSLLRAINDRAALEALMAHGSLTRPELSRLTGISKPTASQLLARLEETGLVMRDGVREGAPGRTAELYRIVPSAAHVVGLDVTPRRIVAAVADLTGAVVGEHVLATPGRANVDAAARAAAAVDGAAEAAGLTRDRLNRVVVGIPGAVNPATGRVGYAAHLPGWHVPGITGHLAAGLGLPVEIENDVNLGALAEMTSGQAADVRDFALLWVGDGVGMAVVLDGRPHRGATGGAGEIGYMPAVGAPLVRGARLAHTGGVQTRIGSSAVLALLRRHGFQGRDLRTALTRATGALEADHPSDRREAAAAALGELAERLAATLANVVGILDPELIVLTGEVPRAGGEVLRELVERELHSMTIPRPPVRLSAIAGNVVLAGALEQALRGCREEVFFRIRSAAG</sequence>
<comment type="similarity">
    <text evidence="1">Belongs to the ROK (NagC/XylR) family.</text>
</comment>
<dbReference type="EMBL" id="JBHSIT010000002">
    <property type="protein sequence ID" value="MFC4907564.1"/>
    <property type="molecule type" value="Genomic_DNA"/>
</dbReference>
<gene>
    <name evidence="3" type="ORF">ACFPCY_09555</name>
</gene>
<dbReference type="PANTHER" id="PTHR18964">
    <property type="entry name" value="ROK (REPRESSOR, ORF, KINASE) FAMILY"/>
    <property type="match status" value="1"/>
</dbReference>
<dbReference type="InterPro" id="IPR011991">
    <property type="entry name" value="ArsR-like_HTH"/>
</dbReference>
<dbReference type="PANTHER" id="PTHR18964:SF149">
    <property type="entry name" value="BIFUNCTIONAL UDP-N-ACETYLGLUCOSAMINE 2-EPIMERASE_N-ACETYLMANNOSAMINE KINASE"/>
    <property type="match status" value="1"/>
</dbReference>
<dbReference type="InterPro" id="IPR036388">
    <property type="entry name" value="WH-like_DNA-bd_sf"/>
</dbReference>
<dbReference type="Gene3D" id="3.30.420.40">
    <property type="match status" value="2"/>
</dbReference>
<dbReference type="CDD" id="cd00090">
    <property type="entry name" value="HTH_ARSR"/>
    <property type="match status" value="1"/>
</dbReference>
<reference evidence="4" key="1">
    <citation type="journal article" date="2019" name="Int. J. Syst. Evol. Microbiol.">
        <title>The Global Catalogue of Microorganisms (GCM) 10K type strain sequencing project: providing services to taxonomists for standard genome sequencing and annotation.</title>
        <authorList>
            <consortium name="The Broad Institute Genomics Platform"/>
            <consortium name="The Broad Institute Genome Sequencing Center for Infectious Disease"/>
            <person name="Wu L."/>
            <person name="Ma J."/>
        </authorList>
    </citation>
    <scope>NUCLEOTIDE SEQUENCE [LARGE SCALE GENOMIC DNA]</scope>
    <source>
        <strain evidence="4">KLKA75</strain>
    </source>
</reference>
<evidence type="ECO:0000256" key="1">
    <source>
        <dbReference type="ARBA" id="ARBA00006479"/>
    </source>
</evidence>
<dbReference type="InterPro" id="IPR043129">
    <property type="entry name" value="ATPase_NBD"/>
</dbReference>
<keyword evidence="4" id="KW-1185">Reference proteome</keyword>
<evidence type="ECO:0000313" key="4">
    <source>
        <dbReference type="Proteomes" id="UP001595872"/>
    </source>
</evidence>
<dbReference type="InterPro" id="IPR036390">
    <property type="entry name" value="WH_DNA-bd_sf"/>
</dbReference>
<dbReference type="CDD" id="cd23763">
    <property type="entry name" value="ASKHA_ATPase_ROK"/>
    <property type="match status" value="1"/>
</dbReference>
<dbReference type="RefSeq" id="WP_378253415.1">
    <property type="nucleotide sequence ID" value="NZ_JBHSIT010000002.1"/>
</dbReference>
<dbReference type="Proteomes" id="UP001595872">
    <property type="component" value="Unassembled WGS sequence"/>
</dbReference>
<accession>A0ABV9TVG2</accession>
<evidence type="ECO:0000313" key="3">
    <source>
        <dbReference type="EMBL" id="MFC4907564.1"/>
    </source>
</evidence>
<dbReference type="InterPro" id="IPR000600">
    <property type="entry name" value="ROK"/>
</dbReference>
<dbReference type="Pfam" id="PF12802">
    <property type="entry name" value="MarR_2"/>
    <property type="match status" value="1"/>
</dbReference>
<dbReference type="Pfam" id="PF00480">
    <property type="entry name" value="ROK"/>
    <property type="match status" value="1"/>
</dbReference>
<dbReference type="SUPFAM" id="SSF53067">
    <property type="entry name" value="Actin-like ATPase domain"/>
    <property type="match status" value="1"/>
</dbReference>
<evidence type="ECO:0000259" key="2">
    <source>
        <dbReference type="Pfam" id="PF12802"/>
    </source>
</evidence>
<protein>
    <submittedName>
        <fullName evidence="3">ROK family protein</fullName>
    </submittedName>
</protein>
<dbReference type="InterPro" id="IPR000835">
    <property type="entry name" value="HTH_MarR-typ"/>
</dbReference>